<dbReference type="EMBL" id="BPLR01014078">
    <property type="protein sequence ID" value="GIY66114.1"/>
    <property type="molecule type" value="Genomic_DNA"/>
</dbReference>
<sequence>MSNLIFWENNSRRKHRPKEKQPAGYNKGKLQDPPPTHENQHSLRGPICGLIASAVIPSPSRPFSDKQRAKPHLINKYSAIYGGVRESYGRYAYLSERVIRGWLFKRDLVTSVIESCRTDLSELPRSDKCIPADEIRN</sequence>
<proteinExistence type="predicted"/>
<evidence type="ECO:0000313" key="2">
    <source>
        <dbReference type="EMBL" id="GIY66114.1"/>
    </source>
</evidence>
<accession>A0AAV4V7X3</accession>
<evidence type="ECO:0000256" key="1">
    <source>
        <dbReference type="SAM" id="MobiDB-lite"/>
    </source>
</evidence>
<gene>
    <name evidence="2" type="ORF">CEXT_222391</name>
</gene>
<evidence type="ECO:0000313" key="3">
    <source>
        <dbReference type="Proteomes" id="UP001054945"/>
    </source>
</evidence>
<comment type="caution">
    <text evidence="2">The sequence shown here is derived from an EMBL/GenBank/DDBJ whole genome shotgun (WGS) entry which is preliminary data.</text>
</comment>
<reference evidence="2 3" key="1">
    <citation type="submission" date="2021-06" db="EMBL/GenBank/DDBJ databases">
        <title>Caerostris extrusa draft genome.</title>
        <authorList>
            <person name="Kono N."/>
            <person name="Arakawa K."/>
        </authorList>
    </citation>
    <scope>NUCLEOTIDE SEQUENCE [LARGE SCALE GENOMIC DNA]</scope>
</reference>
<protein>
    <submittedName>
        <fullName evidence="2">Uncharacterized protein</fullName>
    </submittedName>
</protein>
<organism evidence="2 3">
    <name type="scientific">Caerostris extrusa</name>
    <name type="common">Bark spider</name>
    <name type="synonym">Caerostris bankana</name>
    <dbReference type="NCBI Taxonomy" id="172846"/>
    <lineage>
        <taxon>Eukaryota</taxon>
        <taxon>Metazoa</taxon>
        <taxon>Ecdysozoa</taxon>
        <taxon>Arthropoda</taxon>
        <taxon>Chelicerata</taxon>
        <taxon>Arachnida</taxon>
        <taxon>Araneae</taxon>
        <taxon>Araneomorphae</taxon>
        <taxon>Entelegynae</taxon>
        <taxon>Araneoidea</taxon>
        <taxon>Araneidae</taxon>
        <taxon>Caerostris</taxon>
    </lineage>
</organism>
<keyword evidence="3" id="KW-1185">Reference proteome</keyword>
<dbReference type="Proteomes" id="UP001054945">
    <property type="component" value="Unassembled WGS sequence"/>
</dbReference>
<dbReference type="AlphaFoldDB" id="A0AAV4V7X3"/>
<name>A0AAV4V7X3_CAEEX</name>
<feature type="region of interest" description="Disordered" evidence="1">
    <location>
        <begin position="8"/>
        <end position="43"/>
    </location>
</feature>